<keyword evidence="11" id="KW-1133">Transmembrane helix</keyword>
<comment type="similarity">
    <text evidence="2">Belongs to the AG-peptide AGP family.</text>
</comment>
<dbReference type="PANTHER" id="PTHR34114">
    <property type="entry name" value="ARABINOGALACTAN PEPTIDE 1"/>
    <property type="match status" value="1"/>
</dbReference>
<evidence type="ECO:0000256" key="4">
    <source>
        <dbReference type="ARBA" id="ARBA00022729"/>
    </source>
</evidence>
<keyword evidence="4" id="KW-0732">Signal</keyword>
<evidence type="ECO:0000256" key="9">
    <source>
        <dbReference type="ARBA" id="ARBA00023288"/>
    </source>
</evidence>
<comment type="subcellular location">
    <subcellularLocation>
        <location evidence="10">Endomembrane system</location>
        <topology evidence="10">Lipid-anchor</topology>
    </subcellularLocation>
    <subcellularLocation>
        <location evidence="1">Membrane</location>
        <topology evidence="1">Lipid-anchor</topology>
        <topology evidence="1">GPI-anchor</topology>
    </subcellularLocation>
</comment>
<evidence type="ECO:0000256" key="11">
    <source>
        <dbReference type="SAM" id="Phobius"/>
    </source>
</evidence>
<protein>
    <submittedName>
        <fullName evidence="12">Uncharacterized protein</fullName>
    </submittedName>
</protein>
<organism evidence="12 13">
    <name type="scientific">Glycine soja</name>
    <name type="common">Wild soybean</name>
    <dbReference type="NCBI Taxonomy" id="3848"/>
    <lineage>
        <taxon>Eukaryota</taxon>
        <taxon>Viridiplantae</taxon>
        <taxon>Streptophyta</taxon>
        <taxon>Embryophyta</taxon>
        <taxon>Tracheophyta</taxon>
        <taxon>Spermatophyta</taxon>
        <taxon>Magnoliopsida</taxon>
        <taxon>eudicotyledons</taxon>
        <taxon>Gunneridae</taxon>
        <taxon>Pentapetalae</taxon>
        <taxon>rosids</taxon>
        <taxon>fabids</taxon>
        <taxon>Fabales</taxon>
        <taxon>Fabaceae</taxon>
        <taxon>Papilionoideae</taxon>
        <taxon>50 kb inversion clade</taxon>
        <taxon>NPAAA clade</taxon>
        <taxon>indigoferoid/millettioid clade</taxon>
        <taxon>Phaseoleae</taxon>
        <taxon>Glycine</taxon>
        <taxon>Glycine subgen. Soja</taxon>
    </lineage>
</organism>
<keyword evidence="8" id="KW-0379">Hydroxylation</keyword>
<sequence length="172" mass="17985">MVTMMAMTSPEICLDVTVVSSREEGGFCPKRSREAALSLLGCFNLASISLSKGDDALASTVNCNLIHKASKTQSNKIATLTLVLHLLPNFIRIIFPHYTAPNKTLNQRLAMASSQVVIMTAMALLLAVVSAAHAADAPAPSPTSPASVISPSFAVGFLTAAVALVFGSSLRI</sequence>
<dbReference type="EMBL" id="QZWG01000004">
    <property type="protein sequence ID" value="RZC15091.1"/>
    <property type="molecule type" value="Genomic_DNA"/>
</dbReference>
<dbReference type="AlphaFoldDB" id="A0A445KVT3"/>
<keyword evidence="3" id="KW-0336">GPI-anchor</keyword>
<gene>
    <name evidence="12" type="ORF">D0Y65_008812</name>
</gene>
<keyword evidence="7" id="KW-0325">Glycoprotein</keyword>
<evidence type="ECO:0000256" key="1">
    <source>
        <dbReference type="ARBA" id="ARBA00004589"/>
    </source>
</evidence>
<dbReference type="GO" id="GO:0098552">
    <property type="term" value="C:side of membrane"/>
    <property type="evidence" value="ECO:0007669"/>
    <property type="project" value="UniProtKB-KW"/>
</dbReference>
<accession>A0A445KVT3</accession>
<evidence type="ECO:0000256" key="3">
    <source>
        <dbReference type="ARBA" id="ARBA00022622"/>
    </source>
</evidence>
<keyword evidence="11" id="KW-0812">Transmembrane</keyword>
<evidence type="ECO:0000313" key="13">
    <source>
        <dbReference type="Proteomes" id="UP000289340"/>
    </source>
</evidence>
<feature type="transmembrane region" description="Helical" evidence="11">
    <location>
        <begin position="116"/>
        <end position="135"/>
    </location>
</feature>
<evidence type="ECO:0000256" key="2">
    <source>
        <dbReference type="ARBA" id="ARBA00005835"/>
    </source>
</evidence>
<comment type="caution">
    <text evidence="12">The sequence shown here is derived from an EMBL/GenBank/DDBJ whole genome shotgun (WGS) entry which is preliminary data.</text>
</comment>
<evidence type="ECO:0000256" key="5">
    <source>
        <dbReference type="ARBA" id="ARBA00022974"/>
    </source>
</evidence>
<dbReference type="InterPro" id="IPR039281">
    <property type="entry name" value="AGP3/12/13/14/21"/>
</dbReference>
<dbReference type="Proteomes" id="UP000289340">
    <property type="component" value="Chromosome 4"/>
</dbReference>
<evidence type="ECO:0000256" key="8">
    <source>
        <dbReference type="ARBA" id="ARBA00023278"/>
    </source>
</evidence>
<proteinExistence type="inferred from homology"/>
<evidence type="ECO:0000256" key="10">
    <source>
        <dbReference type="ARBA" id="ARBA00037868"/>
    </source>
</evidence>
<evidence type="ECO:0000313" key="12">
    <source>
        <dbReference type="EMBL" id="RZC15091.1"/>
    </source>
</evidence>
<dbReference type="PANTHER" id="PTHR34114:SF3">
    <property type="entry name" value="OS01G0559750 PROTEIN"/>
    <property type="match status" value="1"/>
</dbReference>
<reference evidence="12 13" key="1">
    <citation type="submission" date="2018-09" db="EMBL/GenBank/DDBJ databases">
        <title>A high-quality reference genome of wild soybean provides a powerful tool to mine soybean genomes.</title>
        <authorList>
            <person name="Xie M."/>
            <person name="Chung C.Y.L."/>
            <person name="Li M.-W."/>
            <person name="Wong F.-L."/>
            <person name="Chan T.-F."/>
            <person name="Lam H.-M."/>
        </authorList>
    </citation>
    <scope>NUCLEOTIDE SEQUENCE [LARGE SCALE GENOMIC DNA]</scope>
    <source>
        <strain evidence="13">cv. W05</strain>
        <tissue evidence="12">Hypocotyl of etiolated seedlings</tissue>
    </source>
</reference>
<evidence type="ECO:0000256" key="6">
    <source>
        <dbReference type="ARBA" id="ARBA00023136"/>
    </source>
</evidence>
<keyword evidence="13" id="KW-1185">Reference proteome</keyword>
<evidence type="ECO:0000256" key="7">
    <source>
        <dbReference type="ARBA" id="ARBA00023180"/>
    </source>
</evidence>
<keyword evidence="6 11" id="KW-0472">Membrane</keyword>
<keyword evidence="5" id="KW-0654">Proteoglycan</keyword>
<name>A0A445KVT3_GLYSO</name>
<keyword evidence="9" id="KW-0449">Lipoprotein</keyword>
<feature type="transmembrane region" description="Helical" evidence="11">
    <location>
        <begin position="147"/>
        <end position="166"/>
    </location>
</feature>
<dbReference type="GO" id="GO:0012505">
    <property type="term" value="C:endomembrane system"/>
    <property type="evidence" value="ECO:0007669"/>
    <property type="project" value="UniProtKB-SubCell"/>
</dbReference>